<accession>A0A1I6T044</accession>
<name>A0A1I6T044_9FLAO</name>
<organism evidence="1 2">
    <name type="scientific">Lutibacter maritimus</name>
    <dbReference type="NCBI Taxonomy" id="593133"/>
    <lineage>
        <taxon>Bacteria</taxon>
        <taxon>Pseudomonadati</taxon>
        <taxon>Bacteroidota</taxon>
        <taxon>Flavobacteriia</taxon>
        <taxon>Flavobacteriales</taxon>
        <taxon>Flavobacteriaceae</taxon>
        <taxon>Lutibacter</taxon>
    </lineage>
</organism>
<dbReference type="RefSeq" id="WP_090230882.1">
    <property type="nucleotide sequence ID" value="NZ_FOZP01000018.1"/>
</dbReference>
<keyword evidence="2" id="KW-1185">Reference proteome</keyword>
<evidence type="ECO:0000313" key="1">
    <source>
        <dbReference type="EMBL" id="SFS82483.1"/>
    </source>
</evidence>
<reference evidence="2" key="1">
    <citation type="submission" date="2016-10" db="EMBL/GenBank/DDBJ databases">
        <authorList>
            <person name="Varghese N."/>
            <person name="Submissions S."/>
        </authorList>
    </citation>
    <scope>NUCLEOTIDE SEQUENCE [LARGE SCALE GENOMIC DNA]</scope>
    <source>
        <strain evidence="2">DSM 24450</strain>
    </source>
</reference>
<evidence type="ECO:0000313" key="2">
    <source>
        <dbReference type="Proteomes" id="UP000199312"/>
    </source>
</evidence>
<dbReference type="AlphaFoldDB" id="A0A1I6T044"/>
<dbReference type="EMBL" id="FOZP01000018">
    <property type="protein sequence ID" value="SFS82483.1"/>
    <property type="molecule type" value="Genomic_DNA"/>
</dbReference>
<protein>
    <submittedName>
        <fullName evidence="1">Uncharacterized protein</fullName>
    </submittedName>
</protein>
<gene>
    <name evidence="1" type="ORF">SAMN04488006_0229</name>
</gene>
<dbReference type="Proteomes" id="UP000199312">
    <property type="component" value="Unassembled WGS sequence"/>
</dbReference>
<proteinExistence type="predicted"/>
<sequence length="234" mass="27490">MKNFILFIFSILFFSNSCKEPNFITLHTELKENDVAEFKWILKVDKSDSNYIEFQIVKTKELNNGLLGMLNEFEKKIDYDDFVKIKDNKKICRLKSTSPKDFEIGNYYYTKVYRNQTEVFFSKSNFLKILDFVNQEKTLESKLSGLSSRGWAIEKQLKLTYKISLNEVETIDYLMNNNESFENLINSKIRAEFRSIVGRTKKEDIDTEISQIDLAEKLKTELKGITIVDLKLSN</sequence>